<dbReference type="GO" id="GO:0016887">
    <property type="term" value="F:ATP hydrolysis activity"/>
    <property type="evidence" value="ECO:0007669"/>
    <property type="project" value="InterPro"/>
</dbReference>
<keyword evidence="4" id="KW-0067">ATP-binding</keyword>
<dbReference type="SUPFAM" id="SSF52540">
    <property type="entry name" value="P-loop containing nucleoside triphosphate hydrolases"/>
    <property type="match status" value="1"/>
</dbReference>
<feature type="domain" description="ABC transporter" evidence="7">
    <location>
        <begin position="3"/>
        <end position="208"/>
    </location>
</feature>
<gene>
    <name evidence="8" type="ORF">HELGO_WM16780</name>
</gene>
<dbReference type="GO" id="GO:0005524">
    <property type="term" value="F:ATP binding"/>
    <property type="evidence" value="ECO:0007669"/>
    <property type="project" value="UniProtKB-KW"/>
</dbReference>
<keyword evidence="5" id="KW-1278">Translocase</keyword>
<evidence type="ECO:0000256" key="3">
    <source>
        <dbReference type="ARBA" id="ARBA00022748"/>
    </source>
</evidence>
<evidence type="ECO:0000259" key="7">
    <source>
        <dbReference type="PROSITE" id="PS50893"/>
    </source>
</evidence>
<sequence>MSLQCQQLACRRGDRILFSGLNFSLSEGELLFLEGRNGSGKTTLLKTLAGLRQADEGEIHWQGENIDDQYDDYRAALSWLGHLNGIKADLSALENLRIMSKLQEDNVSDDEIETALEKVGLAGYEDLPSHYLSQGQKRRSALAYFYFTKSKLWILDEPFTALDIKAVADLQQHIRQHVDKDGMVILTTHQDVDMLSGNIQRLRLDQPQ</sequence>
<keyword evidence="2" id="KW-0547">Nucleotide-binding</keyword>
<accession>A0A6S6T5M5</accession>
<dbReference type="InterPro" id="IPR005895">
    <property type="entry name" value="ABC_transptr_haem_export_CcmA"/>
</dbReference>
<keyword evidence="6" id="KW-0472">Membrane</keyword>
<protein>
    <submittedName>
        <fullName evidence="8">ABC transporter involved in cytochrome c biogenesis, ATPase component CcmA</fullName>
    </submittedName>
</protein>
<evidence type="ECO:0000256" key="5">
    <source>
        <dbReference type="ARBA" id="ARBA00022967"/>
    </source>
</evidence>
<dbReference type="AlphaFoldDB" id="A0A6S6T5M5"/>
<dbReference type="NCBIfam" id="NF010061">
    <property type="entry name" value="PRK13538.1"/>
    <property type="match status" value="1"/>
</dbReference>
<evidence type="ECO:0000313" key="8">
    <source>
        <dbReference type="EMBL" id="CAA6816052.1"/>
    </source>
</evidence>
<keyword evidence="3" id="KW-0201">Cytochrome c-type biogenesis</keyword>
<dbReference type="InterPro" id="IPR003439">
    <property type="entry name" value="ABC_transporter-like_ATP-bd"/>
</dbReference>
<dbReference type="GO" id="GO:0022857">
    <property type="term" value="F:transmembrane transporter activity"/>
    <property type="evidence" value="ECO:0007669"/>
    <property type="project" value="InterPro"/>
</dbReference>
<evidence type="ECO:0000256" key="2">
    <source>
        <dbReference type="ARBA" id="ARBA00022741"/>
    </source>
</evidence>
<keyword evidence="1" id="KW-0813">Transport</keyword>
<dbReference type="GO" id="GO:0017004">
    <property type="term" value="P:cytochrome complex assembly"/>
    <property type="evidence" value="ECO:0007669"/>
    <property type="project" value="UniProtKB-KW"/>
</dbReference>
<evidence type="ECO:0000256" key="1">
    <source>
        <dbReference type="ARBA" id="ARBA00022448"/>
    </source>
</evidence>
<name>A0A6S6T5M5_9GAMM</name>
<proteinExistence type="predicted"/>
<evidence type="ECO:0000256" key="6">
    <source>
        <dbReference type="ARBA" id="ARBA00023136"/>
    </source>
</evidence>
<dbReference type="PANTHER" id="PTHR43499">
    <property type="entry name" value="ABC TRANSPORTER I FAMILY MEMBER 1"/>
    <property type="match status" value="1"/>
</dbReference>
<reference evidence="8" key="1">
    <citation type="submission" date="2020-01" db="EMBL/GenBank/DDBJ databases">
        <authorList>
            <person name="Meier V. D."/>
            <person name="Meier V D."/>
        </authorList>
    </citation>
    <scope>NUCLEOTIDE SEQUENCE</scope>
    <source>
        <strain evidence="8">HLG_WM_MAG_07</strain>
    </source>
</reference>
<evidence type="ECO:0000256" key="4">
    <source>
        <dbReference type="ARBA" id="ARBA00022840"/>
    </source>
</evidence>
<dbReference type="Pfam" id="PF00005">
    <property type="entry name" value="ABC_tran"/>
    <property type="match status" value="1"/>
</dbReference>
<dbReference type="InterPro" id="IPR003593">
    <property type="entry name" value="AAA+_ATPase"/>
</dbReference>
<dbReference type="InterPro" id="IPR027417">
    <property type="entry name" value="P-loop_NTPase"/>
</dbReference>
<organism evidence="8">
    <name type="scientific">uncultured Thiotrichaceae bacterium</name>
    <dbReference type="NCBI Taxonomy" id="298394"/>
    <lineage>
        <taxon>Bacteria</taxon>
        <taxon>Pseudomonadati</taxon>
        <taxon>Pseudomonadota</taxon>
        <taxon>Gammaproteobacteria</taxon>
        <taxon>Thiotrichales</taxon>
        <taxon>Thiotrichaceae</taxon>
        <taxon>environmental samples</taxon>
    </lineage>
</organism>
<dbReference type="NCBIfam" id="TIGR01189">
    <property type="entry name" value="ccmA"/>
    <property type="match status" value="1"/>
</dbReference>
<dbReference type="SMART" id="SM00382">
    <property type="entry name" value="AAA"/>
    <property type="match status" value="1"/>
</dbReference>
<dbReference type="PANTHER" id="PTHR43499:SF1">
    <property type="entry name" value="ABC TRANSPORTER I FAMILY MEMBER 1"/>
    <property type="match status" value="1"/>
</dbReference>
<dbReference type="EMBL" id="CACVAY010000073">
    <property type="protein sequence ID" value="CAA6816052.1"/>
    <property type="molecule type" value="Genomic_DNA"/>
</dbReference>
<dbReference type="PROSITE" id="PS50893">
    <property type="entry name" value="ABC_TRANSPORTER_2"/>
    <property type="match status" value="1"/>
</dbReference>
<dbReference type="Gene3D" id="3.40.50.300">
    <property type="entry name" value="P-loop containing nucleotide triphosphate hydrolases"/>
    <property type="match status" value="1"/>
</dbReference>